<dbReference type="EMBL" id="AKJY01000011">
    <property type="protein sequence ID" value="EJL75018.1"/>
    <property type="molecule type" value="Genomic_DNA"/>
</dbReference>
<dbReference type="OrthoDB" id="707611at2"/>
<accession>J2KPM6</accession>
<protein>
    <recommendedName>
        <fullName evidence="1">DUF7674 domain-containing protein</fullName>
    </recommendedName>
</protein>
<evidence type="ECO:0000313" key="2">
    <source>
        <dbReference type="EMBL" id="EJL75018.1"/>
    </source>
</evidence>
<sequence>MDYLQAAREITKSIPEIQNELRGHETQNSFSVIRTLTDHIKNMVRQNEKVLLIKSIKKMNAIYKNGDALLKNAVESTFIYSLDSFTAFCNEEYKKTIFRHISQDLQKVYSKQIYQHGM</sequence>
<organism evidence="2 3">
    <name type="scientific">Chryseobacterium populi</name>
    <dbReference type="NCBI Taxonomy" id="1144316"/>
    <lineage>
        <taxon>Bacteria</taxon>
        <taxon>Pseudomonadati</taxon>
        <taxon>Bacteroidota</taxon>
        <taxon>Flavobacteriia</taxon>
        <taxon>Flavobacteriales</taxon>
        <taxon>Weeksellaceae</taxon>
        <taxon>Chryseobacterium group</taxon>
        <taxon>Chryseobacterium</taxon>
    </lineage>
</organism>
<gene>
    <name evidence="2" type="ORF">PMI13_00653</name>
</gene>
<dbReference type="Pfam" id="PF24722">
    <property type="entry name" value="DUF7674"/>
    <property type="match status" value="1"/>
</dbReference>
<keyword evidence="3" id="KW-1185">Reference proteome</keyword>
<evidence type="ECO:0000313" key="3">
    <source>
        <dbReference type="Proteomes" id="UP000007509"/>
    </source>
</evidence>
<dbReference type="RefSeq" id="WP_007840620.1">
    <property type="nucleotide sequence ID" value="NZ_AKJY01000011.1"/>
</dbReference>
<dbReference type="PATRIC" id="fig|1144316.3.peg.664"/>
<name>J2KPM6_9FLAO</name>
<reference evidence="2 3" key="1">
    <citation type="journal article" date="2012" name="J. Bacteriol.">
        <title>Twenty-one genome sequences from Pseudomonas species and 19 genome sequences from diverse bacteria isolated from the rhizosphere and endosphere of Populus deltoides.</title>
        <authorList>
            <person name="Brown S.D."/>
            <person name="Utturkar S.M."/>
            <person name="Klingeman D.M."/>
            <person name="Johnson C.M."/>
            <person name="Martin S.L."/>
            <person name="Land M.L."/>
            <person name="Lu T.Y."/>
            <person name="Schadt C.W."/>
            <person name="Doktycz M.J."/>
            <person name="Pelletier D.A."/>
        </authorList>
    </citation>
    <scope>NUCLEOTIDE SEQUENCE [LARGE SCALE GENOMIC DNA]</scope>
    <source>
        <strain evidence="2 3">CF314</strain>
    </source>
</reference>
<comment type="caution">
    <text evidence="2">The sequence shown here is derived from an EMBL/GenBank/DDBJ whole genome shotgun (WGS) entry which is preliminary data.</text>
</comment>
<feature type="domain" description="DUF7674" evidence="1">
    <location>
        <begin position="8"/>
        <end position="114"/>
    </location>
</feature>
<proteinExistence type="predicted"/>
<dbReference type="Proteomes" id="UP000007509">
    <property type="component" value="Unassembled WGS sequence"/>
</dbReference>
<dbReference type="AlphaFoldDB" id="J2KPM6"/>
<dbReference type="InterPro" id="IPR056091">
    <property type="entry name" value="DUF7674"/>
</dbReference>
<evidence type="ECO:0000259" key="1">
    <source>
        <dbReference type="Pfam" id="PF24722"/>
    </source>
</evidence>